<accession>Q0RHV7</accession>
<dbReference type="KEGG" id="fal:FRAAL4274"/>
<sequence length="79" mass="8098">MHRCGWCVHADAADRVGDRGPTATVITCATCPATVDAGIANGQALPRAELCGGVELCGGAELRREAEPGRRPSRAPLSA</sequence>
<proteinExistence type="predicted"/>
<dbReference type="AlphaFoldDB" id="Q0RHV7"/>
<organism evidence="1 2">
    <name type="scientific">Frankia alni (strain DSM 45986 / CECT 9034 / ACN14a)</name>
    <dbReference type="NCBI Taxonomy" id="326424"/>
    <lineage>
        <taxon>Bacteria</taxon>
        <taxon>Bacillati</taxon>
        <taxon>Actinomycetota</taxon>
        <taxon>Actinomycetes</taxon>
        <taxon>Frankiales</taxon>
        <taxon>Frankiaceae</taxon>
        <taxon>Frankia</taxon>
    </lineage>
</organism>
<keyword evidence="2" id="KW-1185">Reference proteome</keyword>
<dbReference type="Proteomes" id="UP000000657">
    <property type="component" value="Chromosome"/>
</dbReference>
<dbReference type="HOGENOM" id="CLU_2600929_0_0_11"/>
<dbReference type="EMBL" id="CT573213">
    <property type="protein sequence ID" value="CAJ62916.1"/>
    <property type="molecule type" value="Genomic_DNA"/>
</dbReference>
<reference evidence="1 2" key="1">
    <citation type="journal article" date="2007" name="Genome Res.">
        <title>Genome characteristics of facultatively symbiotic Frankia sp. strains reflect host range and host plant biogeography.</title>
        <authorList>
            <person name="Normand P."/>
            <person name="Lapierre P."/>
            <person name="Tisa L.S."/>
            <person name="Gogarten J.P."/>
            <person name="Alloisio N."/>
            <person name="Bagnarol E."/>
            <person name="Bassi C.A."/>
            <person name="Berry A.M."/>
            <person name="Bickhart D.M."/>
            <person name="Choisne N."/>
            <person name="Couloux A."/>
            <person name="Cournoyer B."/>
            <person name="Cruveiller S."/>
            <person name="Daubin V."/>
            <person name="Demange N."/>
            <person name="Francino M.P."/>
            <person name="Goltsman E."/>
            <person name="Huang Y."/>
            <person name="Kopp O.R."/>
            <person name="Labarre L."/>
            <person name="Lapidus A."/>
            <person name="Lavire C."/>
            <person name="Marechal J."/>
            <person name="Martinez M."/>
            <person name="Mastronunzio J.E."/>
            <person name="Mullin B.C."/>
            <person name="Niemann J."/>
            <person name="Pujic P."/>
            <person name="Rawnsley T."/>
            <person name="Rouy Z."/>
            <person name="Schenowitz C."/>
            <person name="Sellstedt A."/>
            <person name="Tavares F."/>
            <person name="Tomkins J.P."/>
            <person name="Vallenet D."/>
            <person name="Valverde C."/>
            <person name="Wall L.G."/>
            <person name="Wang Y."/>
            <person name="Medigue C."/>
            <person name="Benson D.R."/>
        </authorList>
    </citation>
    <scope>NUCLEOTIDE SEQUENCE [LARGE SCALE GENOMIC DNA]</scope>
    <source>
        <strain evidence="2">DSM 45986 / CECT 9034 / ACN14a</strain>
    </source>
</reference>
<evidence type="ECO:0000313" key="2">
    <source>
        <dbReference type="Proteomes" id="UP000000657"/>
    </source>
</evidence>
<name>Q0RHV7_FRAAA</name>
<gene>
    <name evidence="1" type="ordered locus">FRAAL4274</name>
</gene>
<dbReference type="STRING" id="326424.FRAAL4274"/>
<evidence type="ECO:0000313" key="1">
    <source>
        <dbReference type="EMBL" id="CAJ62916.1"/>
    </source>
</evidence>
<protein>
    <submittedName>
        <fullName evidence="1">Uncharacterized protein</fullName>
    </submittedName>
</protein>